<accession>A0A8K0WLQ1</accession>
<evidence type="ECO:0000313" key="2">
    <source>
        <dbReference type="Proteomes" id="UP000813444"/>
    </source>
</evidence>
<dbReference type="Proteomes" id="UP000813444">
    <property type="component" value="Unassembled WGS sequence"/>
</dbReference>
<name>A0A8K0WLQ1_9HYPO</name>
<gene>
    <name evidence="1" type="ORF">B0I35DRAFT_441858</name>
</gene>
<proteinExistence type="predicted"/>
<comment type="caution">
    <text evidence="1">The sequence shown here is derived from an EMBL/GenBank/DDBJ whole genome shotgun (WGS) entry which is preliminary data.</text>
</comment>
<evidence type="ECO:0000313" key="1">
    <source>
        <dbReference type="EMBL" id="KAH7308406.1"/>
    </source>
</evidence>
<sequence length="58" mass="6632">MTIRGLIPSVGCRRRPYQAISPPHPAWLRSGPFSARLLRYPSRFVIYQMLAQTVALSF</sequence>
<dbReference type="EMBL" id="JAGPNK010000015">
    <property type="protein sequence ID" value="KAH7308406.1"/>
    <property type="molecule type" value="Genomic_DNA"/>
</dbReference>
<protein>
    <submittedName>
        <fullName evidence="1">Uncharacterized protein</fullName>
    </submittedName>
</protein>
<feature type="non-terminal residue" evidence="1">
    <location>
        <position position="58"/>
    </location>
</feature>
<dbReference type="AlphaFoldDB" id="A0A8K0WLQ1"/>
<organism evidence="1 2">
    <name type="scientific">Stachybotrys elegans</name>
    <dbReference type="NCBI Taxonomy" id="80388"/>
    <lineage>
        <taxon>Eukaryota</taxon>
        <taxon>Fungi</taxon>
        <taxon>Dikarya</taxon>
        <taxon>Ascomycota</taxon>
        <taxon>Pezizomycotina</taxon>
        <taxon>Sordariomycetes</taxon>
        <taxon>Hypocreomycetidae</taxon>
        <taxon>Hypocreales</taxon>
        <taxon>Stachybotryaceae</taxon>
        <taxon>Stachybotrys</taxon>
    </lineage>
</organism>
<keyword evidence="2" id="KW-1185">Reference proteome</keyword>
<reference evidence="1" key="1">
    <citation type="journal article" date="2021" name="Nat. Commun.">
        <title>Genetic determinants of endophytism in the Arabidopsis root mycobiome.</title>
        <authorList>
            <person name="Mesny F."/>
            <person name="Miyauchi S."/>
            <person name="Thiergart T."/>
            <person name="Pickel B."/>
            <person name="Atanasova L."/>
            <person name="Karlsson M."/>
            <person name="Huettel B."/>
            <person name="Barry K.W."/>
            <person name="Haridas S."/>
            <person name="Chen C."/>
            <person name="Bauer D."/>
            <person name="Andreopoulos W."/>
            <person name="Pangilinan J."/>
            <person name="LaButti K."/>
            <person name="Riley R."/>
            <person name="Lipzen A."/>
            <person name="Clum A."/>
            <person name="Drula E."/>
            <person name="Henrissat B."/>
            <person name="Kohler A."/>
            <person name="Grigoriev I.V."/>
            <person name="Martin F.M."/>
            <person name="Hacquard S."/>
        </authorList>
    </citation>
    <scope>NUCLEOTIDE SEQUENCE</scope>
    <source>
        <strain evidence="1">MPI-CAGE-CH-0235</strain>
    </source>
</reference>